<dbReference type="Proteomes" id="UP000198598">
    <property type="component" value="Unassembled WGS sequence"/>
</dbReference>
<sequence length="116" mass="13329">MNLLSIYPPLGMYQYTYPTFTDAPQQICIHFLTPDQKEAFLSYPNHPKPKAAQLVDIRWFESVELVKLDGQPQLMHFLENILPSWFNKPSANMIPLESIANERTKYGVNVLSIAFG</sequence>
<proteinExistence type="predicted"/>
<reference evidence="1 2" key="1">
    <citation type="submission" date="2016-10" db="EMBL/GenBank/DDBJ databases">
        <authorList>
            <person name="de Groot N.N."/>
        </authorList>
    </citation>
    <scope>NUCLEOTIDE SEQUENCE [LARGE SCALE GENOMIC DNA]</scope>
    <source>
        <strain evidence="1 2">DSM 26130</strain>
    </source>
</reference>
<protein>
    <submittedName>
        <fullName evidence="1">Uncharacterized protein</fullName>
    </submittedName>
</protein>
<evidence type="ECO:0000313" key="2">
    <source>
        <dbReference type="Proteomes" id="UP000198598"/>
    </source>
</evidence>
<dbReference type="AlphaFoldDB" id="A0A1I1SJ33"/>
<organism evidence="1 2">
    <name type="scientific">Spirosoma endophyticum</name>
    <dbReference type="NCBI Taxonomy" id="662367"/>
    <lineage>
        <taxon>Bacteria</taxon>
        <taxon>Pseudomonadati</taxon>
        <taxon>Bacteroidota</taxon>
        <taxon>Cytophagia</taxon>
        <taxon>Cytophagales</taxon>
        <taxon>Cytophagaceae</taxon>
        <taxon>Spirosoma</taxon>
    </lineage>
</organism>
<name>A0A1I1SJ33_9BACT</name>
<accession>A0A1I1SJ33</accession>
<dbReference type="EMBL" id="FOLQ01000005">
    <property type="protein sequence ID" value="SFD43050.1"/>
    <property type="molecule type" value="Genomic_DNA"/>
</dbReference>
<gene>
    <name evidence="1" type="ORF">SAMN05216167_10517</name>
</gene>
<evidence type="ECO:0000313" key="1">
    <source>
        <dbReference type="EMBL" id="SFD43050.1"/>
    </source>
</evidence>
<keyword evidence="2" id="KW-1185">Reference proteome</keyword>